<comment type="caution">
    <text evidence="2">The sequence shown here is derived from an EMBL/GenBank/DDBJ whole genome shotgun (WGS) entry which is preliminary data.</text>
</comment>
<dbReference type="EMBL" id="BAABBU010000015">
    <property type="protein sequence ID" value="GAA4137237.1"/>
    <property type="molecule type" value="Genomic_DNA"/>
</dbReference>
<gene>
    <name evidence="2" type="ORF">GCM10022285_33200</name>
</gene>
<evidence type="ECO:0000313" key="2">
    <source>
        <dbReference type="EMBL" id="GAA4137237.1"/>
    </source>
</evidence>
<feature type="compositionally biased region" description="Basic residues" evidence="1">
    <location>
        <begin position="11"/>
        <end position="22"/>
    </location>
</feature>
<keyword evidence="3" id="KW-1185">Reference proteome</keyword>
<sequence>MPSGRAYTRLAARRARRRKRTVRAAGVRGTDQALTREQTALDADTDTLDTPRPGPGGNPAQALTHEQTALDTDADTPDTPRPGPGGNPAQALTREQTPLDTDADTPDTPHSRARAETPLKP</sequence>
<feature type="compositionally biased region" description="Low complexity" evidence="1">
    <location>
        <begin position="1"/>
        <end position="10"/>
    </location>
</feature>
<accession>A0ABP7YLY7</accession>
<evidence type="ECO:0000256" key="1">
    <source>
        <dbReference type="SAM" id="MobiDB-lite"/>
    </source>
</evidence>
<dbReference type="Proteomes" id="UP001501845">
    <property type="component" value="Unassembled WGS sequence"/>
</dbReference>
<organism evidence="2 3">
    <name type="scientific">Streptomyces tunisiensis</name>
    <dbReference type="NCBI Taxonomy" id="948699"/>
    <lineage>
        <taxon>Bacteria</taxon>
        <taxon>Bacillati</taxon>
        <taxon>Actinomycetota</taxon>
        <taxon>Actinomycetes</taxon>
        <taxon>Kitasatosporales</taxon>
        <taxon>Streptomycetaceae</taxon>
        <taxon>Streptomyces</taxon>
    </lineage>
</organism>
<feature type="compositionally biased region" description="Basic and acidic residues" evidence="1">
    <location>
        <begin position="107"/>
        <end position="121"/>
    </location>
</feature>
<proteinExistence type="predicted"/>
<name>A0ABP7YLY7_9ACTN</name>
<evidence type="ECO:0000313" key="3">
    <source>
        <dbReference type="Proteomes" id="UP001501845"/>
    </source>
</evidence>
<reference evidence="3" key="1">
    <citation type="journal article" date="2019" name="Int. J. Syst. Evol. Microbiol.">
        <title>The Global Catalogue of Microorganisms (GCM) 10K type strain sequencing project: providing services to taxonomists for standard genome sequencing and annotation.</title>
        <authorList>
            <consortium name="The Broad Institute Genomics Platform"/>
            <consortium name="The Broad Institute Genome Sequencing Center for Infectious Disease"/>
            <person name="Wu L."/>
            <person name="Ma J."/>
        </authorList>
    </citation>
    <scope>NUCLEOTIDE SEQUENCE [LARGE SCALE GENOMIC DNA]</scope>
    <source>
        <strain evidence="3">JCM 17589</strain>
    </source>
</reference>
<protein>
    <submittedName>
        <fullName evidence="2">Uncharacterized protein</fullName>
    </submittedName>
</protein>
<feature type="region of interest" description="Disordered" evidence="1">
    <location>
        <begin position="1"/>
        <end position="121"/>
    </location>
</feature>